<organism evidence="9 10">
    <name type="scientific">Polymorphum gilvum (strain LMG 25793 / CGMCC 1.9160 / SL003B-26A1)</name>
    <dbReference type="NCBI Taxonomy" id="991905"/>
    <lineage>
        <taxon>Bacteria</taxon>
        <taxon>Pseudomonadati</taxon>
        <taxon>Pseudomonadota</taxon>
        <taxon>Alphaproteobacteria</taxon>
        <taxon>Rhodobacterales</taxon>
        <taxon>Paracoccaceae</taxon>
        <taxon>Polymorphum</taxon>
    </lineage>
</organism>
<evidence type="ECO:0000256" key="2">
    <source>
        <dbReference type="ARBA" id="ARBA00022722"/>
    </source>
</evidence>
<keyword evidence="3 6" id="KW-0255">Endonuclease</keyword>
<dbReference type="PANTHER" id="PTHR33992:SF1">
    <property type="entry name" value="RIBONUCLEASE P PROTEIN COMPONENT"/>
    <property type="match status" value="1"/>
</dbReference>
<keyword evidence="4 6" id="KW-0378">Hydrolase</keyword>
<dbReference type="Pfam" id="PF00825">
    <property type="entry name" value="Ribonuclease_P"/>
    <property type="match status" value="1"/>
</dbReference>
<accession>F2J1Z3</accession>
<dbReference type="RefSeq" id="WP_013654363.1">
    <property type="nucleotide sequence ID" value="NC_015259.1"/>
</dbReference>
<comment type="similarity">
    <text evidence="6">Belongs to the RnpA family.</text>
</comment>
<evidence type="ECO:0000256" key="3">
    <source>
        <dbReference type="ARBA" id="ARBA00022759"/>
    </source>
</evidence>
<keyword evidence="2 6" id="KW-0540">Nuclease</keyword>
<evidence type="ECO:0000256" key="4">
    <source>
        <dbReference type="ARBA" id="ARBA00022801"/>
    </source>
</evidence>
<dbReference type="GO" id="GO:0004526">
    <property type="term" value="F:ribonuclease P activity"/>
    <property type="evidence" value="ECO:0007669"/>
    <property type="project" value="UniProtKB-UniRule"/>
</dbReference>
<keyword evidence="10" id="KW-1185">Reference proteome</keyword>
<dbReference type="GO" id="GO:0042781">
    <property type="term" value="F:3'-tRNA processing endoribonuclease activity"/>
    <property type="evidence" value="ECO:0007669"/>
    <property type="project" value="TreeGrafter"/>
</dbReference>
<dbReference type="OrthoDB" id="9810867at2"/>
<keyword evidence="1 6" id="KW-0819">tRNA processing</keyword>
<dbReference type="eggNOG" id="COG0594">
    <property type="taxonomic scope" value="Bacteria"/>
</dbReference>
<dbReference type="KEGG" id="pgv:SL003B_3633"/>
<evidence type="ECO:0000256" key="6">
    <source>
        <dbReference type="HAMAP-Rule" id="MF_00227"/>
    </source>
</evidence>
<dbReference type="Gene3D" id="3.30.230.10">
    <property type="match status" value="1"/>
</dbReference>
<dbReference type="SUPFAM" id="SSF54211">
    <property type="entry name" value="Ribosomal protein S5 domain 2-like"/>
    <property type="match status" value="1"/>
</dbReference>
<dbReference type="InterPro" id="IPR020568">
    <property type="entry name" value="Ribosomal_Su5_D2-typ_SF"/>
</dbReference>
<comment type="function">
    <text evidence="6">RNaseP catalyzes the removal of the 5'-leader sequence from pre-tRNA to produce the mature 5'-terminus. It can also cleave other RNA substrates such as 4.5S RNA. The protein component plays an auxiliary but essential role in vivo by binding to the 5'-leader sequence and broadening the substrate specificity of the ribozyme.</text>
</comment>
<dbReference type="EMBL" id="CP002568">
    <property type="protein sequence ID" value="ADZ72054.1"/>
    <property type="molecule type" value="Genomic_DNA"/>
</dbReference>
<dbReference type="GO" id="GO:0000049">
    <property type="term" value="F:tRNA binding"/>
    <property type="evidence" value="ECO:0007669"/>
    <property type="project" value="UniProtKB-UniRule"/>
</dbReference>
<proteinExistence type="inferred from homology"/>
<dbReference type="GO" id="GO:0030677">
    <property type="term" value="C:ribonuclease P complex"/>
    <property type="evidence" value="ECO:0007669"/>
    <property type="project" value="TreeGrafter"/>
</dbReference>
<evidence type="ECO:0000313" key="10">
    <source>
        <dbReference type="Proteomes" id="UP000008130"/>
    </source>
</evidence>
<evidence type="ECO:0000256" key="1">
    <source>
        <dbReference type="ARBA" id="ARBA00022694"/>
    </source>
</evidence>
<protein>
    <recommendedName>
        <fullName evidence="6 7">Ribonuclease P protein component</fullName>
        <shortName evidence="6">RNase P protein</shortName>
        <shortName evidence="6">RNaseP protein</shortName>
        <ecNumber evidence="6 7">3.1.26.5</ecNumber>
    </recommendedName>
    <alternativeName>
        <fullName evidence="6">Protein C5</fullName>
    </alternativeName>
</protein>
<dbReference type="InterPro" id="IPR014721">
    <property type="entry name" value="Ribsml_uS5_D2-typ_fold_subgr"/>
</dbReference>
<dbReference type="AlphaFoldDB" id="F2J1Z3"/>
<comment type="catalytic activity">
    <reaction evidence="6">
        <text>Endonucleolytic cleavage of RNA, removing 5'-extranucleotides from tRNA precursor.</text>
        <dbReference type="EC" id="3.1.26.5"/>
    </reaction>
</comment>
<keyword evidence="5 6" id="KW-0694">RNA-binding</keyword>
<comment type="subunit">
    <text evidence="6">Consists of a catalytic RNA component (M1 or rnpB) and a protein subunit.</text>
</comment>
<gene>
    <name evidence="6 9" type="primary">rnpA</name>
    <name evidence="9" type="ordered locus">SL003B_3633</name>
</gene>
<dbReference type="NCBIfam" id="TIGR00188">
    <property type="entry name" value="rnpA"/>
    <property type="match status" value="1"/>
</dbReference>
<reference evidence="9 10" key="1">
    <citation type="journal article" date="2011" name="J. Bacteriol.">
        <title>Complete genome sequence of Polymorphum gilvum SL003B-26A1T, a crude oil-degrading bacterium from oil-polluted saline soil.</title>
        <authorList>
            <person name="Li S.G."/>
            <person name="Tang Y.Q."/>
            <person name="Nie Y."/>
            <person name="Cai M."/>
            <person name="Wu X.L."/>
        </authorList>
    </citation>
    <scope>NUCLEOTIDE SEQUENCE [LARGE SCALE GENOMIC DNA]</scope>
    <source>
        <strain evidence="10">LMG 25793 / CGMCC 1.9160 / SL003B-26A1</strain>
    </source>
</reference>
<dbReference type="Proteomes" id="UP000008130">
    <property type="component" value="Chromosome"/>
</dbReference>
<dbReference type="STRING" id="991905.SL003B_3633"/>
<dbReference type="PATRIC" id="fig|991905.3.peg.3750"/>
<dbReference type="GO" id="GO:0001682">
    <property type="term" value="P:tRNA 5'-leader removal"/>
    <property type="evidence" value="ECO:0007669"/>
    <property type="project" value="UniProtKB-UniRule"/>
</dbReference>
<evidence type="ECO:0000256" key="5">
    <source>
        <dbReference type="ARBA" id="ARBA00022884"/>
    </source>
</evidence>
<evidence type="ECO:0000256" key="8">
    <source>
        <dbReference type="SAM" id="MobiDB-lite"/>
    </source>
</evidence>
<sequence>MKTLKKRTEFLAVAKGGRADRRAFVLQGLRRGDDRGTRFGYTVTKRTGNAVERNRIRRRLRAAVAALSPGDVPEGADYVLIGRRSALDMPFADLVRDLRSGLAKALDPNSARNASGHRKPRGDRGDKLRAPKPKQG</sequence>
<evidence type="ECO:0000313" key="9">
    <source>
        <dbReference type="EMBL" id="ADZ72054.1"/>
    </source>
</evidence>
<evidence type="ECO:0000256" key="7">
    <source>
        <dbReference type="NCBIfam" id="TIGR00188"/>
    </source>
</evidence>
<dbReference type="PANTHER" id="PTHR33992">
    <property type="entry name" value="RIBONUCLEASE P PROTEIN COMPONENT"/>
    <property type="match status" value="1"/>
</dbReference>
<dbReference type="InterPro" id="IPR000100">
    <property type="entry name" value="RNase_P"/>
</dbReference>
<name>F2J1Z3_POLGS</name>
<dbReference type="EC" id="3.1.26.5" evidence="6 7"/>
<dbReference type="HAMAP" id="MF_00227">
    <property type="entry name" value="RNase_P"/>
    <property type="match status" value="1"/>
</dbReference>
<feature type="region of interest" description="Disordered" evidence="8">
    <location>
        <begin position="104"/>
        <end position="136"/>
    </location>
</feature>
<dbReference type="HOGENOM" id="CLU_117179_6_0_5"/>